<gene>
    <name evidence="2" type="ORF">HBF25_00315</name>
</gene>
<dbReference type="InterPro" id="IPR007822">
    <property type="entry name" value="LANC-like"/>
</dbReference>
<dbReference type="Proteomes" id="UP000490980">
    <property type="component" value="Unassembled WGS sequence"/>
</dbReference>
<protein>
    <submittedName>
        <fullName evidence="2">Protein kinase/lanthionine synthetase C family protein</fullName>
    </submittedName>
</protein>
<reference evidence="2 3" key="1">
    <citation type="submission" date="2020-03" db="EMBL/GenBank/DDBJ databases">
        <authorList>
            <person name="Lai Q."/>
        </authorList>
    </citation>
    <scope>NUCLEOTIDE SEQUENCE [LARGE SCALE GENOMIC DNA]</scope>
    <source>
        <strain evidence="2 3">CCUG 25036</strain>
    </source>
</reference>
<dbReference type="Pfam" id="PF25816">
    <property type="entry name" value="RamC_N"/>
    <property type="match status" value="1"/>
</dbReference>
<dbReference type="GO" id="GO:0004672">
    <property type="term" value="F:protein kinase activity"/>
    <property type="evidence" value="ECO:0007669"/>
    <property type="project" value="InterPro"/>
</dbReference>
<dbReference type="SUPFAM" id="SSF56112">
    <property type="entry name" value="Protein kinase-like (PK-like)"/>
    <property type="match status" value="1"/>
</dbReference>
<dbReference type="CDD" id="cd04791">
    <property type="entry name" value="LanC_SerThrkinase"/>
    <property type="match status" value="1"/>
</dbReference>
<dbReference type="NCBIfam" id="NF038151">
    <property type="entry name" value="lanthi_synth_III"/>
    <property type="match status" value="1"/>
</dbReference>
<feature type="domain" description="Protein kinase" evidence="1">
    <location>
        <begin position="242"/>
        <end position="506"/>
    </location>
</feature>
<evidence type="ECO:0000313" key="3">
    <source>
        <dbReference type="Proteomes" id="UP000490980"/>
    </source>
</evidence>
<proteinExistence type="predicted"/>
<dbReference type="GO" id="GO:0005524">
    <property type="term" value="F:ATP binding"/>
    <property type="evidence" value="ECO:0007669"/>
    <property type="project" value="InterPro"/>
</dbReference>
<name>A0A7X5ZGL5_9GAMM</name>
<keyword evidence="2" id="KW-0808">Transferase</keyword>
<dbReference type="Gene3D" id="3.30.200.20">
    <property type="entry name" value="Phosphorylase Kinase, domain 1"/>
    <property type="match status" value="1"/>
</dbReference>
<dbReference type="AlphaFoldDB" id="A0A7X5ZGL5"/>
<dbReference type="Gene3D" id="1.50.10.20">
    <property type="match status" value="1"/>
</dbReference>
<dbReference type="Pfam" id="PF05147">
    <property type="entry name" value="LANC_like"/>
    <property type="match status" value="1"/>
</dbReference>
<dbReference type="SMART" id="SM00220">
    <property type="entry name" value="S_TKc"/>
    <property type="match status" value="1"/>
</dbReference>
<evidence type="ECO:0000259" key="1">
    <source>
        <dbReference type="PROSITE" id="PS50011"/>
    </source>
</evidence>
<accession>A0A7X5ZGL5</accession>
<dbReference type="InterPro" id="IPR000719">
    <property type="entry name" value="Prot_kinase_dom"/>
</dbReference>
<dbReference type="InterPro" id="IPR057929">
    <property type="entry name" value="RamC_N"/>
</dbReference>
<dbReference type="SUPFAM" id="SSF158745">
    <property type="entry name" value="LanC-like"/>
    <property type="match status" value="1"/>
</dbReference>
<dbReference type="GO" id="GO:0031179">
    <property type="term" value="P:peptide modification"/>
    <property type="evidence" value="ECO:0007669"/>
    <property type="project" value="InterPro"/>
</dbReference>
<comment type="caution">
    <text evidence="2">The sequence shown here is derived from an EMBL/GenBank/DDBJ whole genome shotgun (WGS) entry which is preliminary data.</text>
</comment>
<dbReference type="InterPro" id="IPR058053">
    <property type="entry name" value="RamC_C"/>
</dbReference>
<dbReference type="EMBL" id="JAARLZ010000001">
    <property type="protein sequence ID" value="NII04821.1"/>
    <property type="molecule type" value="Genomic_DNA"/>
</dbReference>
<keyword evidence="2" id="KW-0418">Kinase</keyword>
<sequence length="906" mass="99946">MEQRIDFSPFIGVDREYFDAPGYRVAQDEDFIDPVRAQIARRRRRTVPVMRVRRWELERSGIWMHCRPEGIVLPAQGWKIHVSSVEATSRIVLSIVTALLVERGVAFKFAADLRFLRVINGKRCSRSASGKFITIYPCDVHEFRSVMEDLYSSLSGYVGPCVLTDRGYRDSRVLHYRYGGIRSDFRIRADARREWLLTAPDGSKLLDARAPCYWLPDWLKDPFGEDPSGASTAEIAIGGGRFRVHKALAFSAAGGIYLADDLHSGKRVVVKEARPYVGEGTGATATLRKEFRLLRRLASLDVAPQPYAHFRDWEHTFLVEDYLEGDTLRSWLVKRYPWLKCRATRADVTEYLHEICKVFTHLAEAMAKVHAEGISIGDLSSENCIVDAGGGVRFIDLEASIEHGMDEPVDLRTPGFASVSPQRTDLASAMSEDYYAFGANLLAAVIPVNAMMYLDTGAASRFVVMMVRDMGYPAALVDLVADLTAVNAARRPRPQDAMVRLREAVLQMDDGNLPVPHRSVEYPPVCDPTSELLRFIGARAAEARPDRFVPADIGVFETHPWGIAHGAAGVIHACREISENTPVEWQNYLIDGVSQARDRGASLMAGDTGIAWVLYELGERALADTLMDSMSTRAPASWGDYGLHDGLAGWGLGRIKAWHATSHAAFLDEARQAGSALLQAAIRNEQGMYWPAGEQQPVGLARGASGIALFLMHLHVATGDQEFMTAAQAAVAFDFAQRRLNPDGDPTWPVALGRPVTQPYLAHGTAGIVAVLARMYAVTGEQCYQDMVLTAEADLFRHHAIHPGLFEGLAGIGETLLDLAAFFPERSDIYLREARKLANGIEPFLVRRPDGLAVPGARLLRLSCDFATGSAGVAKFFHRFRHGGLASFMLDEHLPAMAGARRLAAA</sequence>
<dbReference type="Gene3D" id="1.10.510.10">
    <property type="entry name" value="Transferase(Phosphotransferase) domain 1"/>
    <property type="match status" value="1"/>
</dbReference>
<dbReference type="InterPro" id="IPR011009">
    <property type="entry name" value="Kinase-like_dom_sf"/>
</dbReference>
<dbReference type="SMART" id="SM01260">
    <property type="entry name" value="LANC_like"/>
    <property type="match status" value="1"/>
</dbReference>
<evidence type="ECO:0000313" key="2">
    <source>
        <dbReference type="EMBL" id="NII04821.1"/>
    </source>
</evidence>
<keyword evidence="3" id="KW-1185">Reference proteome</keyword>
<dbReference type="RefSeq" id="WP_166945474.1">
    <property type="nucleotide sequence ID" value="NZ_JAARLZ010000001.1"/>
</dbReference>
<organism evidence="2 3">
    <name type="scientific">Luteibacter anthropi</name>
    <dbReference type="NCBI Taxonomy" id="564369"/>
    <lineage>
        <taxon>Bacteria</taxon>
        <taxon>Pseudomonadati</taxon>
        <taxon>Pseudomonadota</taxon>
        <taxon>Gammaproteobacteria</taxon>
        <taxon>Lysobacterales</taxon>
        <taxon>Rhodanobacteraceae</taxon>
        <taxon>Luteibacter</taxon>
    </lineage>
</organism>
<dbReference type="PROSITE" id="PS50011">
    <property type="entry name" value="PROTEIN_KINASE_DOM"/>
    <property type="match status" value="1"/>
</dbReference>
<dbReference type="InterPro" id="IPR053524">
    <property type="entry name" value="Aerial_hyphae_peptide-synth"/>
</dbReference>